<comment type="subcellular location">
    <subcellularLocation>
        <location evidence="1">Cytoplasm</location>
    </subcellularLocation>
</comment>
<proteinExistence type="inferred from homology"/>
<feature type="compositionally biased region" description="Basic and acidic residues" evidence="5">
    <location>
        <begin position="237"/>
        <end position="250"/>
    </location>
</feature>
<dbReference type="GO" id="GO:0019901">
    <property type="term" value="F:protein kinase binding"/>
    <property type="evidence" value="ECO:0007669"/>
    <property type="project" value="TreeGrafter"/>
</dbReference>
<dbReference type="GO" id="GO:0031588">
    <property type="term" value="C:nucleotide-activated protein kinase complex"/>
    <property type="evidence" value="ECO:0007669"/>
    <property type="project" value="TreeGrafter"/>
</dbReference>
<feature type="compositionally biased region" description="Acidic residues" evidence="5">
    <location>
        <begin position="70"/>
        <end position="80"/>
    </location>
</feature>
<protein>
    <recommendedName>
        <fullName evidence="6">Association with the SNF1 complex (ASC) domain-containing protein</fullName>
    </recommendedName>
</protein>
<dbReference type="GO" id="GO:0005737">
    <property type="term" value="C:cytoplasm"/>
    <property type="evidence" value="ECO:0007669"/>
    <property type="project" value="UniProtKB-SubCell"/>
</dbReference>
<name>A0AAN7ZRH2_9SACH</name>
<evidence type="ECO:0000256" key="4">
    <source>
        <dbReference type="ARBA" id="ARBA00022553"/>
    </source>
</evidence>
<dbReference type="InterPro" id="IPR032640">
    <property type="entry name" value="AMPK1_CBM"/>
</dbReference>
<dbReference type="SUPFAM" id="SSF81296">
    <property type="entry name" value="E set domains"/>
    <property type="match status" value="1"/>
</dbReference>
<dbReference type="GO" id="GO:0005634">
    <property type="term" value="C:nucleus"/>
    <property type="evidence" value="ECO:0007669"/>
    <property type="project" value="TreeGrafter"/>
</dbReference>
<dbReference type="GO" id="GO:0140767">
    <property type="term" value="F:enzyme-substrate adaptor activity"/>
    <property type="evidence" value="ECO:0007669"/>
    <property type="project" value="UniProtKB-ARBA"/>
</dbReference>
<evidence type="ECO:0000256" key="2">
    <source>
        <dbReference type="ARBA" id="ARBA00010926"/>
    </source>
</evidence>
<dbReference type="InterPro" id="IPR013783">
    <property type="entry name" value="Ig-like_fold"/>
</dbReference>
<dbReference type="GO" id="GO:0007165">
    <property type="term" value="P:signal transduction"/>
    <property type="evidence" value="ECO:0007669"/>
    <property type="project" value="TreeGrafter"/>
</dbReference>
<dbReference type="Proteomes" id="UP001306508">
    <property type="component" value="Unassembled WGS sequence"/>
</dbReference>
<organism evidence="7 8">
    <name type="scientific">Arxiozyma heterogenica</name>
    <dbReference type="NCBI Taxonomy" id="278026"/>
    <lineage>
        <taxon>Eukaryota</taxon>
        <taxon>Fungi</taxon>
        <taxon>Dikarya</taxon>
        <taxon>Ascomycota</taxon>
        <taxon>Saccharomycotina</taxon>
        <taxon>Saccharomycetes</taxon>
        <taxon>Saccharomycetales</taxon>
        <taxon>Saccharomycetaceae</taxon>
        <taxon>Arxiozyma</taxon>
    </lineage>
</organism>
<dbReference type="InterPro" id="IPR037256">
    <property type="entry name" value="ASC_dom_sf"/>
</dbReference>
<dbReference type="CDD" id="cd02859">
    <property type="entry name" value="E_set_AMPKbeta_like_N"/>
    <property type="match status" value="1"/>
</dbReference>
<keyword evidence="4" id="KW-0597">Phosphoprotein</keyword>
<feature type="region of interest" description="Disordered" evidence="5">
    <location>
        <begin position="491"/>
        <end position="519"/>
    </location>
</feature>
<dbReference type="FunFam" id="2.60.40.10:FF:000562">
    <property type="entry name" value="Snf1 kinase complex beta-subunit Gal83"/>
    <property type="match status" value="1"/>
</dbReference>
<dbReference type="InterPro" id="IPR050827">
    <property type="entry name" value="CRP1_MDG1_kinase"/>
</dbReference>
<keyword evidence="8" id="KW-1185">Reference proteome</keyword>
<dbReference type="EMBL" id="JAWIZZ010000056">
    <property type="protein sequence ID" value="KAK5774029.1"/>
    <property type="molecule type" value="Genomic_DNA"/>
</dbReference>
<keyword evidence="3" id="KW-0963">Cytoplasm</keyword>
<feature type="region of interest" description="Disordered" evidence="5">
    <location>
        <begin position="25"/>
        <end position="104"/>
    </location>
</feature>
<dbReference type="InterPro" id="IPR014756">
    <property type="entry name" value="Ig_E-set"/>
</dbReference>
<accession>A0AAN7ZRH2</accession>
<evidence type="ECO:0000256" key="5">
    <source>
        <dbReference type="SAM" id="MobiDB-lite"/>
    </source>
</evidence>
<evidence type="ECO:0000313" key="8">
    <source>
        <dbReference type="Proteomes" id="UP001306508"/>
    </source>
</evidence>
<dbReference type="InterPro" id="IPR006828">
    <property type="entry name" value="ASC_dom"/>
</dbReference>
<feature type="domain" description="Association with the SNF1 complex (ASC)" evidence="6">
    <location>
        <begin position="300"/>
        <end position="413"/>
    </location>
</feature>
<dbReference type="GO" id="GO:0001403">
    <property type="term" value="P:invasive growth in response to glucose limitation"/>
    <property type="evidence" value="ECO:0007669"/>
    <property type="project" value="UniProtKB-ARBA"/>
</dbReference>
<comment type="similarity">
    <text evidence="2">Belongs to the 5'-AMP-activated protein kinase beta subunit family.</text>
</comment>
<dbReference type="PANTHER" id="PTHR10343">
    <property type="entry name" value="5'-AMP-ACTIVATED PROTEIN KINASE , BETA SUBUNIT"/>
    <property type="match status" value="1"/>
</dbReference>
<reference evidence="8" key="1">
    <citation type="submission" date="2023-07" db="EMBL/GenBank/DDBJ databases">
        <title>A draft genome of Kazachstania heterogenica Y-27499.</title>
        <authorList>
            <person name="Donic C."/>
            <person name="Kralova J.S."/>
            <person name="Fidel L."/>
            <person name="Ben-Dor S."/>
            <person name="Jung S."/>
        </authorList>
    </citation>
    <scope>NUCLEOTIDE SEQUENCE [LARGE SCALE GENOMIC DNA]</scope>
    <source>
        <strain evidence="8">Y27499</strain>
    </source>
</reference>
<gene>
    <name evidence="7" type="ORF">RI543_004563</name>
</gene>
<dbReference type="PANTHER" id="PTHR10343:SF84">
    <property type="entry name" value="5'-AMP-ACTIVATED PROTEIN KINASE SUBUNIT BETA-1"/>
    <property type="match status" value="1"/>
</dbReference>
<evidence type="ECO:0000259" key="6">
    <source>
        <dbReference type="SMART" id="SM01010"/>
    </source>
</evidence>
<dbReference type="Pfam" id="PF16561">
    <property type="entry name" value="AMPK1_CBM"/>
    <property type="match status" value="1"/>
</dbReference>
<dbReference type="AlphaFoldDB" id="A0AAN7ZRH2"/>
<evidence type="ECO:0000256" key="1">
    <source>
        <dbReference type="ARBA" id="ARBA00004496"/>
    </source>
</evidence>
<comment type="caution">
    <text evidence="7">The sequence shown here is derived from an EMBL/GenBank/DDBJ whole genome shotgun (WGS) entry which is preliminary data.</text>
</comment>
<dbReference type="Gene3D" id="2.60.40.10">
    <property type="entry name" value="Immunoglobulins"/>
    <property type="match status" value="1"/>
</dbReference>
<dbReference type="GO" id="GO:0043254">
    <property type="term" value="P:regulation of protein-containing complex assembly"/>
    <property type="evidence" value="ECO:0007669"/>
    <property type="project" value="UniProtKB-ARBA"/>
</dbReference>
<dbReference type="Gene3D" id="6.20.250.60">
    <property type="match status" value="1"/>
</dbReference>
<dbReference type="SMART" id="SM01010">
    <property type="entry name" value="AMPKBI"/>
    <property type="match status" value="1"/>
</dbReference>
<dbReference type="SUPFAM" id="SSF160219">
    <property type="entry name" value="AMPKBI-like"/>
    <property type="match status" value="1"/>
</dbReference>
<feature type="region of interest" description="Disordered" evidence="5">
    <location>
        <begin position="227"/>
        <end position="273"/>
    </location>
</feature>
<evidence type="ECO:0000313" key="7">
    <source>
        <dbReference type="EMBL" id="KAK5774029.1"/>
    </source>
</evidence>
<evidence type="ECO:0000256" key="3">
    <source>
        <dbReference type="ARBA" id="ARBA00022490"/>
    </source>
</evidence>
<dbReference type="Pfam" id="PF04739">
    <property type="entry name" value="AMPKBI"/>
    <property type="match status" value="1"/>
</dbReference>
<sequence length="687" mass="78404">MSNNMLIDSNDHINDTLTQSFSQMNVDSPNELEPQLSRQHSRESYNGNFTNNSTNNLTRNNSRSRSTLIFDDDDDDDNCNDNEPYYNENSGDDLLSKTSSQISEESNNMAYNASDQQFVSAQQQQQQQQNVQQANPKNVMVPVDIVWQQGGNKAYVTGSFTNWRKMIGLVPVPGRPGLLHVKLQLPPGTHRFRFIVDNELRFSDYLPTATDQMGNFVNYLEVTAPSLQQQQQQQVDHSVEEGEYSTRDDTTSPDYSRNQNSSNKKKKTIPMSTRSRIAMEIEQEPDDMGDGYSRYYDEALSKPSLEYTQDIPAVFTDPTVMEQYYLTLDQQQNNHQNMAWLTPPQLPPHLENVILNSYSHSQAENNENNSGALPIPNHVILNHLATSSIKHNTLCVASIVRYKQNLVSQFTDSFDAQPDVLKPDTRKAVVLQSPPIFHNATELAHKCEHCLLDLITINYSSDVSSNSGSYQLDSDGDTIMAIHSSNRYRRGYSTHSANDSSFRRGRSHNLSGTTSSNKRDKDDFRRLCLEYRLCFKCCKPEHQSKVTIIKATTKSLVGTHHERPCISSKMDGNYWMPVALTGEYVKYFSLYHKNIKKFVNDNRRYPKDSPATATERILRLQEIIAVTGYDIESQAYYCKMQDVNPELVCEYTLDKFNKLPTDRHNSLLSDFRNLPEFLGEEGVIDQP</sequence>
<feature type="compositionally biased region" description="Low complexity" evidence="5">
    <location>
        <begin position="50"/>
        <end position="68"/>
    </location>
</feature>